<gene>
    <name evidence="1" type="ORF">HYPSUDRAFT_213818</name>
</gene>
<evidence type="ECO:0000313" key="2">
    <source>
        <dbReference type="Proteomes" id="UP000054270"/>
    </source>
</evidence>
<dbReference type="Proteomes" id="UP000054270">
    <property type="component" value="Unassembled WGS sequence"/>
</dbReference>
<dbReference type="STRING" id="945553.A0A0D2P9X7"/>
<proteinExistence type="predicted"/>
<dbReference type="InterPro" id="IPR011990">
    <property type="entry name" value="TPR-like_helical_dom_sf"/>
</dbReference>
<dbReference type="Gene3D" id="1.25.40.10">
    <property type="entry name" value="Tetratricopeptide repeat domain"/>
    <property type="match status" value="2"/>
</dbReference>
<sequence length="802" mass="86994">MQRALRSATRTFSTSVATRPLAARHYVDAFYRDTQNPVWLLLDNLKSPAGRLHLEAALIESRVDPNEFATWRPVIVHHDIQQAVADVRRSSTTIPAWVVLYLVLYKVRTADHAAKPLLDLVHLYLPTAPPETHGPLLVLAAHHLARHNLLVPLQALVGTFLTTPLPLAAQEATFNLFLEALANTPLRSAAAANEVVRVLAAMDARQLVLRSGTYRALLADRFVTLQLTKHLLARMGREHVAPTAAHLEGFLRVFARNGAIHEARKYFTAIHAVTTGPPMEGYDPRYAANTLMLAAHEDKASAFTFLRRLAQLSEEAEAASPAPPATVPQKIRFISRPGDNIYDQTAALHVAARDLRSSSHRLIRSFLRMSARPTVATHTVLIRGLLFRKAYTKAALFWLRLERECLGLTNGGGGWGVDASELEDEAEYEAPAWARTRERRMVMDNAALTAGLQALIRSERSAKALEILERWAWRPALNSIDDSIKRGPPRVRLTTISANELLVSLKRAGRPDAVFALWDALPRYGVLPDAVSLSVLLQAARLACTLDDSVGGALARAKARVRGVLSPPEPHAGVGFDGVDDDADSDIAFARLAALLGTPAQPRGYVAGTWRGRPPLDAARGVFLQVLFGMDAAHTLDATLAPAAAVRTSHDGAPSARTLLRAPAPYVFAPPAGVALHRPGGGSWYPSVVASNACVFNYVALLGTGGRAGELALVLAWMRALGLQPSEATLALALVFWGEVGVQAPLVEMWGGTGAGDDGPGEYGRLVRWIREWVGEKRVPGPRAMEKWRGVVRGMRATGSNG</sequence>
<dbReference type="EMBL" id="KN817531">
    <property type="protein sequence ID" value="KJA25431.1"/>
    <property type="molecule type" value="Genomic_DNA"/>
</dbReference>
<organism evidence="1 2">
    <name type="scientific">Hypholoma sublateritium (strain FD-334 SS-4)</name>
    <dbReference type="NCBI Taxonomy" id="945553"/>
    <lineage>
        <taxon>Eukaryota</taxon>
        <taxon>Fungi</taxon>
        <taxon>Dikarya</taxon>
        <taxon>Basidiomycota</taxon>
        <taxon>Agaricomycotina</taxon>
        <taxon>Agaricomycetes</taxon>
        <taxon>Agaricomycetidae</taxon>
        <taxon>Agaricales</taxon>
        <taxon>Agaricineae</taxon>
        <taxon>Strophariaceae</taxon>
        <taxon>Hypholoma</taxon>
    </lineage>
</organism>
<keyword evidence="2" id="KW-1185">Reference proteome</keyword>
<dbReference type="OMA" id="WMRYLGV"/>
<reference evidence="2" key="1">
    <citation type="submission" date="2014-04" db="EMBL/GenBank/DDBJ databases">
        <title>Evolutionary Origins and Diversification of the Mycorrhizal Mutualists.</title>
        <authorList>
            <consortium name="DOE Joint Genome Institute"/>
            <consortium name="Mycorrhizal Genomics Consortium"/>
            <person name="Kohler A."/>
            <person name="Kuo A."/>
            <person name="Nagy L.G."/>
            <person name="Floudas D."/>
            <person name="Copeland A."/>
            <person name="Barry K.W."/>
            <person name="Cichocki N."/>
            <person name="Veneault-Fourrey C."/>
            <person name="LaButti K."/>
            <person name="Lindquist E.A."/>
            <person name="Lipzen A."/>
            <person name="Lundell T."/>
            <person name="Morin E."/>
            <person name="Murat C."/>
            <person name="Riley R."/>
            <person name="Ohm R."/>
            <person name="Sun H."/>
            <person name="Tunlid A."/>
            <person name="Henrissat B."/>
            <person name="Grigoriev I.V."/>
            <person name="Hibbett D.S."/>
            <person name="Martin F."/>
        </authorList>
    </citation>
    <scope>NUCLEOTIDE SEQUENCE [LARGE SCALE GENOMIC DNA]</scope>
    <source>
        <strain evidence="2">FD-334 SS-4</strain>
    </source>
</reference>
<accession>A0A0D2P9X7</accession>
<dbReference type="AlphaFoldDB" id="A0A0D2P9X7"/>
<dbReference type="OrthoDB" id="185373at2759"/>
<protein>
    <recommendedName>
        <fullName evidence="3">Pentacotripeptide-repeat region of PRORP domain-containing protein</fullName>
    </recommendedName>
</protein>
<evidence type="ECO:0008006" key="3">
    <source>
        <dbReference type="Google" id="ProtNLM"/>
    </source>
</evidence>
<name>A0A0D2P9X7_HYPSF</name>
<evidence type="ECO:0000313" key="1">
    <source>
        <dbReference type="EMBL" id="KJA25431.1"/>
    </source>
</evidence>